<dbReference type="InterPro" id="IPR011778">
    <property type="entry name" value="Hydantoinase/dihydroPyrase"/>
</dbReference>
<feature type="modified residue" description="N6-carboxylysine" evidence="5">
    <location>
        <position position="151"/>
    </location>
</feature>
<dbReference type="InterPro" id="IPR050378">
    <property type="entry name" value="Metallo-dep_Hydrolases_sf"/>
</dbReference>
<organism evidence="7 8">
    <name type="scientific">Acidisoma silvae</name>
    <dbReference type="NCBI Taxonomy" id="2802396"/>
    <lineage>
        <taxon>Bacteria</taxon>
        <taxon>Pseudomonadati</taxon>
        <taxon>Pseudomonadota</taxon>
        <taxon>Alphaproteobacteria</taxon>
        <taxon>Acetobacterales</taxon>
        <taxon>Acidocellaceae</taxon>
        <taxon>Acidisoma</taxon>
    </lineage>
</organism>
<dbReference type="InterPro" id="IPR011059">
    <property type="entry name" value="Metal-dep_hydrolase_composite"/>
</dbReference>
<evidence type="ECO:0000313" key="8">
    <source>
        <dbReference type="Proteomes" id="UP000708298"/>
    </source>
</evidence>
<dbReference type="NCBIfam" id="TIGR02033">
    <property type="entry name" value="D-hydantoinase"/>
    <property type="match status" value="1"/>
</dbReference>
<dbReference type="Gene3D" id="3.20.20.140">
    <property type="entry name" value="Metal-dependent hydrolases"/>
    <property type="match status" value="1"/>
</dbReference>
<dbReference type="GO" id="GO:0046872">
    <property type="term" value="F:metal ion binding"/>
    <property type="evidence" value="ECO:0007669"/>
    <property type="project" value="UniProtKB-KW"/>
</dbReference>
<evidence type="ECO:0000256" key="4">
    <source>
        <dbReference type="ARBA" id="ARBA00022801"/>
    </source>
</evidence>
<dbReference type="AlphaFoldDB" id="A0A963YUV6"/>
<dbReference type="Gene3D" id="2.30.40.10">
    <property type="entry name" value="Urease, subunit C, domain 1"/>
    <property type="match status" value="1"/>
</dbReference>
<dbReference type="CDD" id="cd01314">
    <property type="entry name" value="D-HYD"/>
    <property type="match status" value="1"/>
</dbReference>
<dbReference type="EMBL" id="JAESVB010000014">
    <property type="protein sequence ID" value="MCB8877495.1"/>
    <property type="molecule type" value="Genomic_DNA"/>
</dbReference>
<keyword evidence="3" id="KW-0479">Metal-binding</keyword>
<dbReference type="Pfam" id="PF01979">
    <property type="entry name" value="Amidohydro_1"/>
    <property type="match status" value="1"/>
</dbReference>
<gene>
    <name evidence="7" type="primary">hydA</name>
    <name evidence="7" type="ORF">ASILVAE211_20035</name>
</gene>
<dbReference type="EC" id="3.5.2.2" evidence="7"/>
<proteinExistence type="inferred from homology"/>
<comment type="similarity">
    <text evidence="2">Belongs to the metallo-dependent hydrolases superfamily. Hydantoinase/dihydropyrimidinase family.</text>
</comment>
<evidence type="ECO:0000256" key="2">
    <source>
        <dbReference type="ARBA" id="ARBA00008829"/>
    </source>
</evidence>
<dbReference type="FunFam" id="3.20.20.140:FF:000174">
    <property type="entry name" value="Dihydropyrimidinase-related protein 2"/>
    <property type="match status" value="1"/>
</dbReference>
<dbReference type="RefSeq" id="WP_227323144.1">
    <property type="nucleotide sequence ID" value="NZ_JAESVB010000014.1"/>
</dbReference>
<dbReference type="GO" id="GO:0004157">
    <property type="term" value="F:dihydropyrimidinase activity"/>
    <property type="evidence" value="ECO:0007669"/>
    <property type="project" value="UniProtKB-EC"/>
</dbReference>
<evidence type="ECO:0000256" key="3">
    <source>
        <dbReference type="ARBA" id="ARBA00022723"/>
    </source>
</evidence>
<name>A0A963YUV6_9PROT</name>
<evidence type="ECO:0000256" key="5">
    <source>
        <dbReference type="PIRSR" id="PIRSR611778-50"/>
    </source>
</evidence>
<dbReference type="SUPFAM" id="SSF51556">
    <property type="entry name" value="Metallo-dependent hydrolases"/>
    <property type="match status" value="1"/>
</dbReference>
<keyword evidence="8" id="KW-1185">Reference proteome</keyword>
<evidence type="ECO:0000259" key="6">
    <source>
        <dbReference type="Pfam" id="PF01979"/>
    </source>
</evidence>
<dbReference type="Proteomes" id="UP000708298">
    <property type="component" value="Unassembled WGS sequence"/>
</dbReference>
<accession>A0A963YUV6</accession>
<comment type="PTM">
    <text evidence="5">Carbamylation allows a single lysine to coordinate two divalent metal cations.</text>
</comment>
<dbReference type="PANTHER" id="PTHR11647">
    <property type="entry name" value="HYDRANTOINASE/DIHYDROPYRIMIDINASE FAMILY MEMBER"/>
    <property type="match status" value="1"/>
</dbReference>
<feature type="domain" description="Amidohydrolase-related" evidence="6">
    <location>
        <begin position="50"/>
        <end position="441"/>
    </location>
</feature>
<dbReference type="InterPro" id="IPR006680">
    <property type="entry name" value="Amidohydro-rel"/>
</dbReference>
<comment type="caution">
    <text evidence="7">The sequence shown here is derived from an EMBL/GenBank/DDBJ whole genome shotgun (WGS) entry which is preliminary data.</text>
</comment>
<reference evidence="7" key="1">
    <citation type="journal article" date="2021" name="Microorganisms">
        <title>Acidisoma silvae sp. nov. and Acidisomacellulosilytica sp. nov., Two Acidophilic Bacteria Isolated from Decaying Wood, Hydrolyzing Cellulose and Producing Poly-3-hydroxybutyrate.</title>
        <authorList>
            <person name="Mieszkin S."/>
            <person name="Pouder E."/>
            <person name="Uroz S."/>
            <person name="Simon-Colin C."/>
            <person name="Alain K."/>
        </authorList>
    </citation>
    <scope>NUCLEOTIDE SEQUENCE</scope>
    <source>
        <strain evidence="7">HW T2.11</strain>
    </source>
</reference>
<dbReference type="GO" id="GO:0005829">
    <property type="term" value="C:cytosol"/>
    <property type="evidence" value="ECO:0007669"/>
    <property type="project" value="TreeGrafter"/>
</dbReference>
<keyword evidence="4 7" id="KW-0378">Hydrolase</keyword>
<sequence>MTQFDTVIRGGTVVTASDTFVADIGITNGVIAAVGLSLDGAKVIDAAGKLVLPGGIDSHCHVEQLEGDGSVHEETFGTAARSAFAGGTTTLIPFAPQFKGQPIAAHASDYRARAARSPIDYALHQIITDPTEDVLHGELPVEISGGVRSLKMFLTYDPFHVTDGEYLRVLAAAKRLGATVCVHCENYDAIGWRSAALLKAGRTEPASHAVSRPKVVEREATYRAIALAELVDQPIHIFHVSCAEVAEEIARAQARGVKVTGETCPQYLVLTAAEMARPGREGAKFMCSPSPRDAGDAAGLWAAIRAGTLDIISSDHCGYSFDGPNGKAINGEDADFTRIPNGVPGLAARMAITFSEGVVKGNITLNQFVALTATNPAKRFGLYGRKGSIAPGFDADLVIWDAERAVTLTNATMQHAIDYTPYEGLNVTGWPVMTMARGAVVMQDGVVTAAEGQGRFLPAKLSDDAKPRGVVPGDFDAALV</sequence>
<reference evidence="7" key="2">
    <citation type="submission" date="2021-01" db="EMBL/GenBank/DDBJ databases">
        <authorList>
            <person name="Mieszkin S."/>
            <person name="Pouder E."/>
            <person name="Alain K."/>
        </authorList>
    </citation>
    <scope>NUCLEOTIDE SEQUENCE</scope>
    <source>
        <strain evidence="7">HW T2.11</strain>
    </source>
</reference>
<protein>
    <submittedName>
        <fullName evidence="7">Dihydropyrimidinase</fullName>
        <ecNumber evidence="7">3.5.2.2</ecNumber>
    </submittedName>
</protein>
<evidence type="ECO:0000313" key="7">
    <source>
        <dbReference type="EMBL" id="MCB8877495.1"/>
    </source>
</evidence>
<dbReference type="InterPro" id="IPR032466">
    <property type="entry name" value="Metal_Hydrolase"/>
</dbReference>
<dbReference type="SUPFAM" id="SSF51338">
    <property type="entry name" value="Composite domain of metallo-dependent hydrolases"/>
    <property type="match status" value="1"/>
</dbReference>
<evidence type="ECO:0000256" key="1">
    <source>
        <dbReference type="ARBA" id="ARBA00001947"/>
    </source>
</evidence>
<comment type="cofactor">
    <cofactor evidence="1">
        <name>Zn(2+)</name>
        <dbReference type="ChEBI" id="CHEBI:29105"/>
    </cofactor>
</comment>
<dbReference type="PANTHER" id="PTHR11647:SF1">
    <property type="entry name" value="COLLAPSIN RESPONSE MEDIATOR PROTEIN"/>
    <property type="match status" value="1"/>
</dbReference>